<dbReference type="EMBL" id="HACG01004211">
    <property type="protein sequence ID" value="CEK51076.1"/>
    <property type="molecule type" value="Transcribed_RNA"/>
</dbReference>
<name>A0A0B6Y5G7_9EUPU</name>
<organism evidence="1">
    <name type="scientific">Arion vulgaris</name>
    <dbReference type="NCBI Taxonomy" id="1028688"/>
    <lineage>
        <taxon>Eukaryota</taxon>
        <taxon>Metazoa</taxon>
        <taxon>Spiralia</taxon>
        <taxon>Lophotrochozoa</taxon>
        <taxon>Mollusca</taxon>
        <taxon>Gastropoda</taxon>
        <taxon>Heterobranchia</taxon>
        <taxon>Euthyneura</taxon>
        <taxon>Panpulmonata</taxon>
        <taxon>Eupulmonata</taxon>
        <taxon>Stylommatophora</taxon>
        <taxon>Helicina</taxon>
        <taxon>Arionoidea</taxon>
        <taxon>Arionidae</taxon>
        <taxon>Arion</taxon>
    </lineage>
</organism>
<accession>A0A0B6Y5G7</accession>
<gene>
    <name evidence="1" type="primary">ORF12419</name>
</gene>
<sequence>MMLYLSNPTPVNSKPEVNSSKYIPLHGTYSKTRCRRGSVCAGEDMNKIMTNVRISFANLSNIWRSS</sequence>
<reference evidence="1" key="1">
    <citation type="submission" date="2014-12" db="EMBL/GenBank/DDBJ databases">
        <title>Insight into the proteome of Arion vulgaris.</title>
        <authorList>
            <person name="Aradska J."/>
            <person name="Bulat T."/>
            <person name="Smidak R."/>
            <person name="Sarate P."/>
            <person name="Gangsoo J."/>
            <person name="Sialana F."/>
            <person name="Bilban M."/>
            <person name="Lubec G."/>
        </authorList>
    </citation>
    <scope>NUCLEOTIDE SEQUENCE</scope>
    <source>
        <tissue evidence="1">Skin</tissue>
    </source>
</reference>
<protein>
    <submittedName>
        <fullName evidence="1">Uncharacterized protein</fullName>
    </submittedName>
</protein>
<evidence type="ECO:0000313" key="1">
    <source>
        <dbReference type="EMBL" id="CEK51076.1"/>
    </source>
</evidence>
<proteinExistence type="predicted"/>
<dbReference type="AlphaFoldDB" id="A0A0B6Y5G7"/>